<dbReference type="PANTHER" id="PTHR42648:SF32">
    <property type="entry name" value="RIBONUCLEASE H-LIKE DOMAIN, GAG-PRE-INTEGRASE DOMAIN PROTEIN-RELATED"/>
    <property type="match status" value="1"/>
</dbReference>
<dbReference type="GO" id="GO:0015074">
    <property type="term" value="P:DNA integration"/>
    <property type="evidence" value="ECO:0007669"/>
    <property type="project" value="InterPro"/>
</dbReference>
<feature type="domain" description="Retroviral polymerase SH3-like" evidence="2">
    <location>
        <begin position="67"/>
        <end position="112"/>
    </location>
</feature>
<name>A0A699I3H1_TANCI</name>
<dbReference type="InterPro" id="IPR001584">
    <property type="entry name" value="Integrase_cat-core"/>
</dbReference>
<comment type="caution">
    <text evidence="3">The sequence shown here is derived from an EMBL/GenBank/DDBJ whole genome shotgun (WGS) entry which is preliminary data.</text>
</comment>
<dbReference type="EMBL" id="BKCJ010218947">
    <property type="protein sequence ID" value="GEY88353.1"/>
    <property type="molecule type" value="Genomic_DNA"/>
</dbReference>
<proteinExistence type="predicted"/>
<dbReference type="Gene3D" id="3.30.420.10">
    <property type="entry name" value="Ribonuclease H-like superfamily/Ribonuclease H"/>
    <property type="match status" value="1"/>
</dbReference>
<protein>
    <submittedName>
        <fullName evidence="3">Putative ribonuclease H-like domain-containing protein</fullName>
    </submittedName>
</protein>
<feature type="domain" description="Integrase catalytic" evidence="1">
    <location>
        <begin position="1"/>
        <end position="66"/>
    </location>
</feature>
<dbReference type="AlphaFoldDB" id="A0A699I3H1"/>
<dbReference type="Pfam" id="PF00665">
    <property type="entry name" value="rve"/>
    <property type="match status" value="1"/>
</dbReference>
<gene>
    <name evidence="3" type="ORF">Tci_460327</name>
</gene>
<dbReference type="PANTHER" id="PTHR42648">
    <property type="entry name" value="TRANSPOSASE, PUTATIVE-RELATED"/>
    <property type="match status" value="1"/>
</dbReference>
<dbReference type="SUPFAM" id="SSF53098">
    <property type="entry name" value="Ribonuclease H-like"/>
    <property type="match status" value="1"/>
</dbReference>
<organism evidence="3">
    <name type="scientific">Tanacetum cinerariifolium</name>
    <name type="common">Dalmatian daisy</name>
    <name type="synonym">Chrysanthemum cinerariifolium</name>
    <dbReference type="NCBI Taxonomy" id="118510"/>
    <lineage>
        <taxon>Eukaryota</taxon>
        <taxon>Viridiplantae</taxon>
        <taxon>Streptophyta</taxon>
        <taxon>Embryophyta</taxon>
        <taxon>Tracheophyta</taxon>
        <taxon>Spermatophyta</taxon>
        <taxon>Magnoliopsida</taxon>
        <taxon>eudicotyledons</taxon>
        <taxon>Gunneridae</taxon>
        <taxon>Pentapetalae</taxon>
        <taxon>asterids</taxon>
        <taxon>campanulids</taxon>
        <taxon>Asterales</taxon>
        <taxon>Asteraceae</taxon>
        <taxon>Asteroideae</taxon>
        <taxon>Anthemideae</taxon>
        <taxon>Anthemidinae</taxon>
        <taxon>Tanacetum</taxon>
    </lineage>
</organism>
<evidence type="ECO:0000259" key="1">
    <source>
        <dbReference type="Pfam" id="PF00665"/>
    </source>
</evidence>
<sequence>MYCLVVTDDYSRFTWVFFLSTKDETSGVFKSFITRIENLVDHKVRVIRCDNGTEFKNREMNQFCEIKGKFDGKADEGFFVGYSLNSKAFRIFNSRTRIVEEKLHIRFSENTPNGNPKLKLQEKRVIDSGYSRHMTRDMSYLSEYEDIEGGYVAFRGDPKRGKITGKGKINTGSGPTCLFDIDTLTKSMNYKPVVAGNQSNSSAGLQVTQKEDGIFIRKDKYVDEILKKFGFSTMKTASTHIETLKPLMKDDNAEDDSLFDLEAYTDSDYAGASLDKKSIKGDCHFLGRRLISWQCKKQTVVSNSNTEVDRLLEKPTESEGFEQIIDFLNANPIKYALTVNPAIYTSCIKQFWATAKVNTFNGEEHIQALVDKKKLTLIGAKTTAWNEFSITMAFAIICLATNQKFNFSKYIIDNIVKNLEEEIEDKESTEKDTELSHTSVPTEVVADKAVYAKMYDSVERVATTATGLDVEQDRGIINKTQFTTSLNEPSSIGTSFGSGPRCQKTMGDVAVQIRSERVSKLSNDLPLSRVDTHGIGKDRLKLTEFMELCTQLQSRDKD</sequence>
<reference evidence="3" key="1">
    <citation type="journal article" date="2019" name="Sci. Rep.">
        <title>Draft genome of Tanacetum cinerariifolium, the natural source of mosquito coil.</title>
        <authorList>
            <person name="Yamashiro T."/>
            <person name="Shiraishi A."/>
            <person name="Satake H."/>
            <person name="Nakayama K."/>
        </authorList>
    </citation>
    <scope>NUCLEOTIDE SEQUENCE</scope>
</reference>
<accession>A0A699I3H1</accession>
<dbReference type="InterPro" id="IPR057670">
    <property type="entry name" value="SH3_retrovirus"/>
</dbReference>
<dbReference type="Pfam" id="PF25597">
    <property type="entry name" value="SH3_retrovirus"/>
    <property type="match status" value="1"/>
</dbReference>
<dbReference type="GO" id="GO:0003676">
    <property type="term" value="F:nucleic acid binding"/>
    <property type="evidence" value="ECO:0007669"/>
    <property type="project" value="InterPro"/>
</dbReference>
<dbReference type="InterPro" id="IPR036397">
    <property type="entry name" value="RNaseH_sf"/>
</dbReference>
<evidence type="ECO:0000313" key="3">
    <source>
        <dbReference type="EMBL" id="GEY88353.1"/>
    </source>
</evidence>
<dbReference type="InterPro" id="IPR039537">
    <property type="entry name" value="Retrotran_Ty1/copia-like"/>
</dbReference>
<evidence type="ECO:0000259" key="2">
    <source>
        <dbReference type="Pfam" id="PF25597"/>
    </source>
</evidence>
<dbReference type="InterPro" id="IPR012337">
    <property type="entry name" value="RNaseH-like_sf"/>
</dbReference>